<keyword evidence="9" id="KW-1185">Reference proteome</keyword>
<dbReference type="InterPro" id="IPR036804">
    <property type="entry name" value="CheR_N_sf"/>
</dbReference>
<keyword evidence="4" id="KW-0808">Transferase</keyword>
<dbReference type="EC" id="2.1.1.80" evidence="2"/>
<dbReference type="GO" id="GO:0008983">
    <property type="term" value="F:protein-glutamate O-methyltransferase activity"/>
    <property type="evidence" value="ECO:0007669"/>
    <property type="project" value="UniProtKB-EC"/>
</dbReference>
<dbReference type="AlphaFoldDB" id="A0A974A5W4"/>
<dbReference type="PROSITE" id="PS50123">
    <property type="entry name" value="CHER"/>
    <property type="match status" value="1"/>
</dbReference>
<name>A0A974A5W4_9BRAD</name>
<evidence type="ECO:0000256" key="2">
    <source>
        <dbReference type="ARBA" id="ARBA00012534"/>
    </source>
</evidence>
<dbReference type="SUPFAM" id="SSF47757">
    <property type="entry name" value="Chemotaxis receptor methyltransferase CheR, N-terminal domain"/>
    <property type="match status" value="1"/>
</dbReference>
<sequence>MTPPDYEYLRKLLKDHSGLDLSADKQYLIESRLLPLARKSGLSGIPDLVAKIRAGSSTHTVQVVEAMTTNETFFFRDKVPFEHFRDTIMPEVLKARAARRSVRIWCAAGSTGQEPYSLAMSLKEMGAALAGWRVEIIATDLSQEVLEKAKAGIYSQFEVQRGLPIQMLVKYFKQSGELWQINPELRSMVQHRQLNLLHDFSALGAFDVVFCRNVLIYFDQDTKINIFNRLARSMETDGFLVLGAAETVVGLTDTFKPIPERRGLYRPSGVRPALAMPRAAMAAGY</sequence>
<dbReference type="InterPro" id="IPR050903">
    <property type="entry name" value="Bact_Chemotaxis_MeTrfase"/>
</dbReference>
<dbReference type="Gene3D" id="1.10.155.10">
    <property type="entry name" value="Chemotaxis receptor methyltransferase CheR, N-terminal domain"/>
    <property type="match status" value="1"/>
</dbReference>
<reference evidence="8" key="3">
    <citation type="submission" date="2024-03" db="EMBL/GenBank/DDBJ databases">
        <authorList>
            <person name="Bromfield E.S.P."/>
            <person name="Cloutier S."/>
        </authorList>
    </citation>
    <scope>NUCLEOTIDE SEQUENCE</scope>
    <source>
        <strain evidence="8">5S5</strain>
    </source>
</reference>
<evidence type="ECO:0000313" key="7">
    <source>
        <dbReference type="EMBL" id="NVI49785.1"/>
    </source>
</evidence>
<dbReference type="InterPro" id="IPR000780">
    <property type="entry name" value="CheR_MeTrfase"/>
</dbReference>
<dbReference type="Pfam" id="PF03705">
    <property type="entry name" value="CheR_N"/>
    <property type="match status" value="1"/>
</dbReference>
<keyword evidence="3" id="KW-0489">Methyltransferase</keyword>
<accession>A0A974A5W4</accession>
<dbReference type="PANTHER" id="PTHR24422">
    <property type="entry name" value="CHEMOTAXIS PROTEIN METHYLTRANSFERASE"/>
    <property type="match status" value="1"/>
</dbReference>
<dbReference type="PRINTS" id="PR00996">
    <property type="entry name" value="CHERMTFRASE"/>
</dbReference>
<dbReference type="EMBL" id="CP147711">
    <property type="protein sequence ID" value="WXC80364.1"/>
    <property type="molecule type" value="Genomic_DNA"/>
</dbReference>
<dbReference type="Gene3D" id="3.40.50.150">
    <property type="entry name" value="Vaccinia Virus protein VP39"/>
    <property type="match status" value="1"/>
</dbReference>
<evidence type="ECO:0000256" key="1">
    <source>
        <dbReference type="ARBA" id="ARBA00001541"/>
    </source>
</evidence>
<dbReference type="InterPro" id="IPR022641">
    <property type="entry name" value="CheR_N"/>
</dbReference>
<dbReference type="RefSeq" id="WP_166213332.1">
    <property type="nucleotide sequence ID" value="NZ_CP088285.1"/>
</dbReference>
<gene>
    <name evidence="7" type="ORF">HAP48_044495</name>
    <name evidence="8" type="ORF">WDK88_01465</name>
</gene>
<reference evidence="7" key="1">
    <citation type="submission" date="2020-06" db="EMBL/GenBank/DDBJ databases">
        <title>Whole Genome Sequence of Bradyrhizobium sp. Strain 1S1.</title>
        <authorList>
            <person name="Bromfield E.S.P."/>
            <person name="Cloutier S."/>
        </authorList>
    </citation>
    <scope>NUCLEOTIDE SEQUENCE [LARGE SCALE GENOMIC DNA]</scope>
    <source>
        <strain evidence="7">1S1</strain>
    </source>
</reference>
<evidence type="ECO:0000256" key="4">
    <source>
        <dbReference type="ARBA" id="ARBA00022679"/>
    </source>
</evidence>
<dbReference type="PANTHER" id="PTHR24422:SF21">
    <property type="entry name" value="CHEMOTAXIS PROTEIN METHYLTRANSFERASE 1"/>
    <property type="match status" value="1"/>
</dbReference>
<protein>
    <recommendedName>
        <fullName evidence="2">protein-glutamate O-methyltransferase</fullName>
        <ecNumber evidence="2">2.1.1.80</ecNumber>
    </recommendedName>
</protein>
<dbReference type="SUPFAM" id="SSF53335">
    <property type="entry name" value="S-adenosyl-L-methionine-dependent methyltransferases"/>
    <property type="match status" value="1"/>
</dbReference>
<reference evidence="8" key="2">
    <citation type="journal article" date="2021" name="Int. J. Syst. Evol. Microbiol.">
        <title>Bradyrhizobium septentrionale sp. nov. (sv. septentrionale) and Bradyrhizobium quebecense sp. nov. (sv. septentrionale) associated with legumes native to Canada possess rearranged symbiosis genes and numerous insertion sequences.</title>
        <authorList>
            <person name="Bromfield E.S.P."/>
            <person name="Cloutier S."/>
        </authorList>
    </citation>
    <scope>NUCLEOTIDE SEQUENCE</scope>
    <source>
        <strain evidence="8">5S5</strain>
    </source>
</reference>
<keyword evidence="5" id="KW-0949">S-adenosyl-L-methionine</keyword>
<feature type="domain" description="CheR-type methyltransferase" evidence="6">
    <location>
        <begin position="1"/>
        <end position="256"/>
    </location>
</feature>
<comment type="catalytic activity">
    <reaction evidence="1">
        <text>L-glutamyl-[protein] + S-adenosyl-L-methionine = [protein]-L-glutamate 5-O-methyl ester + S-adenosyl-L-homocysteine</text>
        <dbReference type="Rhea" id="RHEA:24452"/>
        <dbReference type="Rhea" id="RHEA-COMP:10208"/>
        <dbReference type="Rhea" id="RHEA-COMP:10311"/>
        <dbReference type="ChEBI" id="CHEBI:29973"/>
        <dbReference type="ChEBI" id="CHEBI:57856"/>
        <dbReference type="ChEBI" id="CHEBI:59789"/>
        <dbReference type="ChEBI" id="CHEBI:82795"/>
        <dbReference type="EC" id="2.1.1.80"/>
    </reaction>
</comment>
<dbReference type="GO" id="GO:0032259">
    <property type="term" value="P:methylation"/>
    <property type="evidence" value="ECO:0007669"/>
    <property type="project" value="UniProtKB-KW"/>
</dbReference>
<dbReference type="EMBL" id="JAAOLE020000001">
    <property type="protein sequence ID" value="NVI49785.1"/>
    <property type="molecule type" value="Genomic_DNA"/>
</dbReference>
<evidence type="ECO:0000313" key="8">
    <source>
        <dbReference type="EMBL" id="WXC80364.1"/>
    </source>
</evidence>
<evidence type="ECO:0000259" key="6">
    <source>
        <dbReference type="PROSITE" id="PS50123"/>
    </source>
</evidence>
<evidence type="ECO:0000256" key="5">
    <source>
        <dbReference type="ARBA" id="ARBA00022691"/>
    </source>
</evidence>
<dbReference type="InterPro" id="IPR022642">
    <property type="entry name" value="CheR_C"/>
</dbReference>
<dbReference type="SMART" id="SM00138">
    <property type="entry name" value="MeTrc"/>
    <property type="match status" value="1"/>
</dbReference>
<dbReference type="InterPro" id="IPR029063">
    <property type="entry name" value="SAM-dependent_MTases_sf"/>
</dbReference>
<proteinExistence type="predicted"/>
<evidence type="ECO:0000256" key="3">
    <source>
        <dbReference type="ARBA" id="ARBA00022603"/>
    </source>
</evidence>
<organism evidence="7">
    <name type="scientific">Bradyrhizobium septentrionale</name>
    <dbReference type="NCBI Taxonomy" id="1404411"/>
    <lineage>
        <taxon>Bacteria</taxon>
        <taxon>Pseudomonadati</taxon>
        <taxon>Pseudomonadota</taxon>
        <taxon>Alphaproteobacteria</taxon>
        <taxon>Hyphomicrobiales</taxon>
        <taxon>Nitrobacteraceae</taxon>
        <taxon>Bradyrhizobium</taxon>
    </lineage>
</organism>
<dbReference type="Pfam" id="PF01739">
    <property type="entry name" value="CheR"/>
    <property type="match status" value="1"/>
</dbReference>
<dbReference type="Proteomes" id="UP001432046">
    <property type="component" value="Chromosome"/>
</dbReference>
<evidence type="ECO:0000313" key="9">
    <source>
        <dbReference type="Proteomes" id="UP001432046"/>
    </source>
</evidence>